<proteinExistence type="predicted"/>
<evidence type="ECO:0000313" key="2">
    <source>
        <dbReference type="Proteomes" id="UP000238362"/>
    </source>
</evidence>
<name>A0A2T0LZB6_9PSEU</name>
<reference evidence="1 2" key="1">
    <citation type="submission" date="2018-03" db="EMBL/GenBank/DDBJ databases">
        <title>Genomic Encyclopedia of Type Strains, Phase III (KMG-III): the genomes of soil and plant-associated and newly described type strains.</title>
        <authorList>
            <person name="Whitman W."/>
        </authorList>
    </citation>
    <scope>NUCLEOTIDE SEQUENCE [LARGE SCALE GENOMIC DNA]</scope>
    <source>
        <strain evidence="1 2">CGMCC 4.7125</strain>
    </source>
</reference>
<evidence type="ECO:0008006" key="3">
    <source>
        <dbReference type="Google" id="ProtNLM"/>
    </source>
</evidence>
<evidence type="ECO:0000313" key="1">
    <source>
        <dbReference type="EMBL" id="PRX49466.1"/>
    </source>
</evidence>
<comment type="caution">
    <text evidence="1">The sequence shown here is derived from an EMBL/GenBank/DDBJ whole genome shotgun (WGS) entry which is preliminary data.</text>
</comment>
<dbReference type="OrthoDB" id="151193at2"/>
<dbReference type="EMBL" id="PVNH01000003">
    <property type="protein sequence ID" value="PRX49466.1"/>
    <property type="molecule type" value="Genomic_DNA"/>
</dbReference>
<dbReference type="InterPro" id="IPR017853">
    <property type="entry name" value="GH"/>
</dbReference>
<protein>
    <recommendedName>
        <fullName evidence="3">Abortive infection protein</fullName>
    </recommendedName>
</protein>
<accession>A0A2T0LZB6</accession>
<dbReference type="SUPFAM" id="SSF51445">
    <property type="entry name" value="(Trans)glycosidases"/>
    <property type="match status" value="1"/>
</dbReference>
<gene>
    <name evidence="1" type="ORF">B0I33_103503</name>
</gene>
<organism evidence="1 2">
    <name type="scientific">Prauserella shujinwangii</name>
    <dbReference type="NCBI Taxonomy" id="1453103"/>
    <lineage>
        <taxon>Bacteria</taxon>
        <taxon>Bacillati</taxon>
        <taxon>Actinomycetota</taxon>
        <taxon>Actinomycetes</taxon>
        <taxon>Pseudonocardiales</taxon>
        <taxon>Pseudonocardiaceae</taxon>
        <taxon>Prauserella</taxon>
    </lineage>
</organism>
<sequence length="343" mass="37285">MRGKGITYDTGFLHAGVSTREPFDPEVVRREMDVIRHELHCTAVRVTGGDPGRLEVAARHAADAGLEVWFSPFTSDLTTGELLAVLADCADRAERLRREGAEVVLVTGAELSLFTRGFLPGDTLDDRLALLAEPVRVREAMAAVPARLNAFLGEAVEVVRARFGGRVTYAALPSERVDWTPFDIVAADLYNSAEIADRYAEAVRSLVTQGKPVAITEFGCTTHRGAAALGAHGMSMIEWDPHGRAVGLRDEYVRDEREQVAYLRDSLATFAAEGVDTAFWNTFASYHLPHRTDGADLDLASYGVVKVFEDGSGGRPGLRWEPKAAFAALAEAYRDGVAVTPRP</sequence>
<dbReference type="AlphaFoldDB" id="A0A2T0LZB6"/>
<dbReference type="Proteomes" id="UP000238362">
    <property type="component" value="Unassembled WGS sequence"/>
</dbReference>
<keyword evidence="2" id="KW-1185">Reference proteome</keyword>
<dbReference type="RefSeq" id="WP_106178116.1">
    <property type="nucleotide sequence ID" value="NZ_PVNH01000003.1"/>
</dbReference>
<dbReference type="Gene3D" id="3.20.20.80">
    <property type="entry name" value="Glycosidases"/>
    <property type="match status" value="1"/>
</dbReference>